<keyword evidence="12" id="KW-1185">Reference proteome</keyword>
<dbReference type="GO" id="GO:0005524">
    <property type="term" value="F:ATP binding"/>
    <property type="evidence" value="ECO:0007669"/>
    <property type="project" value="UniProtKB-UniRule"/>
</dbReference>
<dbReference type="HAMAP" id="MF_00082">
    <property type="entry name" value="ArgB"/>
    <property type="match status" value="1"/>
</dbReference>
<evidence type="ECO:0000256" key="2">
    <source>
        <dbReference type="ARBA" id="ARBA00022571"/>
    </source>
</evidence>
<dbReference type="InterPro" id="IPR036393">
    <property type="entry name" value="AceGlu_kinase-like_sf"/>
</dbReference>
<reference evidence="12" key="1">
    <citation type="submission" date="2016-04" db="EMBL/GenBank/DDBJ databases">
        <title>Complete Genome Sequences of Twelve Strains of a Stable Defined Moderately Diverse Mouse Microbiota 2 (sDMDMm2).</title>
        <authorList>
            <person name="Uchimura Y."/>
            <person name="Wyss M."/>
            <person name="Brugiroux S."/>
            <person name="Limenitakis J.P."/>
            <person name="Stecher B."/>
            <person name="McCoy K.D."/>
            <person name="Macpherson A.J."/>
        </authorList>
    </citation>
    <scope>NUCLEOTIDE SEQUENCE [LARGE SCALE GENOMIC DNA]</scope>
    <source>
        <strain evidence="12">YL27</strain>
    </source>
</reference>
<organism evidence="11 12">
    <name type="scientific">Muribaculum intestinale</name>
    <dbReference type="NCBI Taxonomy" id="1796646"/>
    <lineage>
        <taxon>Bacteria</taxon>
        <taxon>Pseudomonadati</taxon>
        <taxon>Bacteroidota</taxon>
        <taxon>Bacteroidia</taxon>
        <taxon>Bacteroidales</taxon>
        <taxon>Muribaculaceae</taxon>
        <taxon>Muribaculum</taxon>
    </lineage>
</organism>
<feature type="domain" description="Aspartate/glutamate/uridylate kinase" evidence="10">
    <location>
        <begin position="5"/>
        <end position="246"/>
    </location>
</feature>
<evidence type="ECO:0000256" key="1">
    <source>
        <dbReference type="ARBA" id="ARBA00004828"/>
    </source>
</evidence>
<comment type="function">
    <text evidence="9">Catalyzes the ATP-dependent phosphorylation of N-acetyl-L-glutamate.</text>
</comment>
<dbReference type="EC" id="2.7.2.8" evidence="9"/>
<accession>A0A1Z2XFL2</accession>
<evidence type="ECO:0000313" key="11">
    <source>
        <dbReference type="EMBL" id="ANU62310.1"/>
    </source>
</evidence>
<dbReference type="SUPFAM" id="SSF53633">
    <property type="entry name" value="Carbamate kinase-like"/>
    <property type="match status" value="1"/>
</dbReference>
<gene>
    <name evidence="9" type="primary">argB</name>
    <name evidence="11" type="ORF">A4V02_00135</name>
</gene>
<comment type="pathway">
    <text evidence="1 9">Amino-acid biosynthesis; L-arginine biosynthesis; N(2)-acetyl-L-ornithine from L-glutamate: step 2/4.</text>
</comment>
<dbReference type="PIRSF" id="PIRSF000728">
    <property type="entry name" value="NAGK"/>
    <property type="match status" value="1"/>
</dbReference>
<dbReference type="Proteomes" id="UP000186351">
    <property type="component" value="Chromosome"/>
</dbReference>
<dbReference type="GeneID" id="65535244"/>
<dbReference type="UniPathway" id="UPA00068">
    <property type="reaction ID" value="UER00107"/>
</dbReference>
<keyword evidence="2 9" id="KW-0055">Arginine biosynthesis</keyword>
<dbReference type="GO" id="GO:0042450">
    <property type="term" value="P:L-arginine biosynthetic process via ornithine"/>
    <property type="evidence" value="ECO:0007669"/>
    <property type="project" value="UniProtKB-UniRule"/>
</dbReference>
<feature type="site" description="Transition state stabilizer" evidence="9">
    <location>
        <position position="10"/>
    </location>
</feature>
<dbReference type="GO" id="GO:0005737">
    <property type="term" value="C:cytoplasm"/>
    <property type="evidence" value="ECO:0007669"/>
    <property type="project" value="UniProtKB-SubCell"/>
</dbReference>
<dbReference type="AlphaFoldDB" id="A0A1B1S689"/>
<dbReference type="InterPro" id="IPR001048">
    <property type="entry name" value="Asp/Glu/Uridylate_kinase"/>
</dbReference>
<protein>
    <recommendedName>
        <fullName evidence="9">Acetylglutamate kinase</fullName>
        <ecNumber evidence="9">2.7.2.8</ecNumber>
    </recommendedName>
    <alternativeName>
        <fullName evidence="9">N-acetyl-L-glutamate 5-phosphotransferase</fullName>
    </alternativeName>
    <alternativeName>
        <fullName evidence="9">NAG kinase</fullName>
        <shortName evidence="9">NAGK</shortName>
    </alternativeName>
</protein>
<dbReference type="GO" id="GO:0003991">
    <property type="term" value="F:acetylglutamate kinase activity"/>
    <property type="evidence" value="ECO:0007669"/>
    <property type="project" value="UniProtKB-UniRule"/>
</dbReference>
<dbReference type="PANTHER" id="PTHR23342:SF0">
    <property type="entry name" value="N-ACETYLGLUTAMATE SYNTHASE, MITOCHONDRIAL"/>
    <property type="match status" value="1"/>
</dbReference>
<accession>A0A1B1S689</accession>
<dbReference type="Gene3D" id="3.40.1160.10">
    <property type="entry name" value="Acetylglutamate kinase-like"/>
    <property type="match status" value="1"/>
</dbReference>
<dbReference type="PANTHER" id="PTHR23342">
    <property type="entry name" value="N-ACETYLGLUTAMATE SYNTHASE"/>
    <property type="match status" value="1"/>
</dbReference>
<proteinExistence type="inferred from homology"/>
<comment type="subcellular location">
    <subcellularLocation>
        <location evidence="9">Cytoplasm</location>
    </subcellularLocation>
</comment>
<dbReference type="RefSeq" id="WP_068959711.1">
    <property type="nucleotide sequence ID" value="NZ_CAJTCT010000003.1"/>
</dbReference>
<dbReference type="STRING" id="1796646.A4V02_00135"/>
<evidence type="ECO:0000256" key="6">
    <source>
        <dbReference type="ARBA" id="ARBA00022777"/>
    </source>
</evidence>
<evidence type="ECO:0000256" key="3">
    <source>
        <dbReference type="ARBA" id="ARBA00022605"/>
    </source>
</evidence>
<feature type="binding site" evidence="9">
    <location>
        <position position="161"/>
    </location>
    <ligand>
        <name>substrate</name>
    </ligand>
</feature>
<feature type="binding site" evidence="9">
    <location>
        <begin position="42"/>
        <end position="43"/>
    </location>
    <ligand>
        <name>substrate</name>
    </ligand>
</feature>
<evidence type="ECO:0000259" key="10">
    <source>
        <dbReference type="Pfam" id="PF00696"/>
    </source>
</evidence>
<evidence type="ECO:0000256" key="7">
    <source>
        <dbReference type="ARBA" id="ARBA00022840"/>
    </source>
</evidence>
<dbReference type="InterPro" id="IPR037528">
    <property type="entry name" value="ArgB"/>
</dbReference>
<sequence length="261" mass="27187">MCKDKITVVKVGGKIVEEQDSLDRLLRDFAAIDGFKLLVHGGGRSATKVAADLGIATTMIEGRRVTDEAMLRVVTMVYGGLVNKSVVAGLQALGVDALGMTGADMDIIRSRRRPVTEAGIDYGWVGDVERVNGEALATLVRAGVVPVVAPLTHDGIGHLLNTNADTMAQSVATGLTPYFDVRLVFCFEKPGVLSDEADDDSVIPAINPAMFESLKADGTVSGGMIPKLSNSFDALCGGVGEVVITSAAALADMSGGTHLTL</sequence>
<dbReference type="Pfam" id="PF00696">
    <property type="entry name" value="AA_kinase"/>
    <property type="match status" value="1"/>
</dbReference>
<evidence type="ECO:0000256" key="5">
    <source>
        <dbReference type="ARBA" id="ARBA00022741"/>
    </source>
</evidence>
<dbReference type="KEGG" id="pary:A4V02_00135"/>
<evidence type="ECO:0000256" key="8">
    <source>
        <dbReference type="ARBA" id="ARBA00048141"/>
    </source>
</evidence>
<dbReference type="OrthoDB" id="9803155at2"/>
<dbReference type="EMBL" id="CP015402">
    <property type="protein sequence ID" value="ANU62310.1"/>
    <property type="molecule type" value="Genomic_DNA"/>
</dbReference>
<dbReference type="CDD" id="cd04238">
    <property type="entry name" value="AAK_NAGK-like"/>
    <property type="match status" value="1"/>
</dbReference>
<keyword evidence="9" id="KW-0963">Cytoplasm</keyword>
<keyword evidence="4 9" id="KW-0808">Transferase</keyword>
<keyword evidence="3 9" id="KW-0028">Amino-acid biosynthesis</keyword>
<name>A0A1B1S689_9BACT</name>
<comment type="catalytic activity">
    <reaction evidence="8 9">
        <text>N-acetyl-L-glutamate + ATP = N-acetyl-L-glutamyl 5-phosphate + ADP</text>
        <dbReference type="Rhea" id="RHEA:14629"/>
        <dbReference type="ChEBI" id="CHEBI:30616"/>
        <dbReference type="ChEBI" id="CHEBI:44337"/>
        <dbReference type="ChEBI" id="CHEBI:57936"/>
        <dbReference type="ChEBI" id="CHEBI:456216"/>
        <dbReference type="EC" id="2.7.2.8"/>
    </reaction>
</comment>
<evidence type="ECO:0000313" key="12">
    <source>
        <dbReference type="Proteomes" id="UP000186351"/>
    </source>
</evidence>
<evidence type="ECO:0000256" key="4">
    <source>
        <dbReference type="ARBA" id="ARBA00022679"/>
    </source>
</evidence>
<feature type="site" description="Transition state stabilizer" evidence="9">
    <location>
        <position position="227"/>
    </location>
</feature>
<dbReference type="NCBIfam" id="TIGR00761">
    <property type="entry name" value="argB"/>
    <property type="match status" value="1"/>
</dbReference>
<keyword evidence="7 9" id="KW-0067">ATP-binding</keyword>
<dbReference type="InterPro" id="IPR004662">
    <property type="entry name" value="AcgluKinase_fam"/>
</dbReference>
<keyword evidence="6 9" id="KW-0418">Kinase</keyword>
<evidence type="ECO:0000256" key="9">
    <source>
        <dbReference type="HAMAP-Rule" id="MF_00082"/>
    </source>
</evidence>
<feature type="binding site" evidence="9">
    <location>
        <position position="64"/>
    </location>
    <ligand>
        <name>substrate</name>
    </ligand>
</feature>
<comment type="similarity">
    <text evidence="9">Belongs to the acetylglutamate kinase family. ArgB subfamily.</text>
</comment>
<keyword evidence="5 9" id="KW-0547">Nucleotide-binding</keyword>